<gene>
    <name evidence="1" type="ORF">ACCO45_013954</name>
</gene>
<proteinExistence type="predicted"/>
<protein>
    <submittedName>
        <fullName evidence="1">Uncharacterized protein</fullName>
    </submittedName>
</protein>
<sequence length="139" mass="14256">MHAKLYTSLALCGVAAASGGVVPRQTAAPSTTASSAPEVTAISSCHFHGSQMFCMAGTTEFQVKTTPTQTTDIPAQFTGCHHHGAEMYCIGPNGDDVEVDPQTDEGTEGGDHDHDHDSGSGSGSGSSGNKHCHFHAGVE</sequence>
<reference evidence="1" key="1">
    <citation type="submission" date="2024-12" db="EMBL/GenBank/DDBJ databases">
        <title>Comparative genomics and development of molecular markers within Purpureocillium lilacinum and among Purpureocillium species.</title>
        <authorList>
            <person name="Yeh Z.-Y."/>
            <person name="Ni N.-T."/>
            <person name="Lo P.-H."/>
            <person name="Mushyakhwo K."/>
            <person name="Lin C.-F."/>
            <person name="Nai Y.-S."/>
        </authorList>
    </citation>
    <scope>NUCLEOTIDE SEQUENCE</scope>
    <source>
        <strain evidence="1">NCHU-NPUST-175</strain>
    </source>
</reference>
<organism evidence="1 2">
    <name type="scientific">Purpureocillium lilacinum</name>
    <name type="common">Paecilomyces lilacinus</name>
    <dbReference type="NCBI Taxonomy" id="33203"/>
    <lineage>
        <taxon>Eukaryota</taxon>
        <taxon>Fungi</taxon>
        <taxon>Dikarya</taxon>
        <taxon>Ascomycota</taxon>
        <taxon>Pezizomycotina</taxon>
        <taxon>Sordariomycetes</taxon>
        <taxon>Hypocreomycetidae</taxon>
        <taxon>Hypocreales</taxon>
        <taxon>Ophiocordycipitaceae</taxon>
        <taxon>Purpureocillium</taxon>
    </lineage>
</organism>
<accession>A0ACC4D7D2</accession>
<evidence type="ECO:0000313" key="1">
    <source>
        <dbReference type="EMBL" id="KAL3952237.1"/>
    </source>
</evidence>
<keyword evidence="2" id="KW-1185">Reference proteome</keyword>
<dbReference type="EMBL" id="JBGNUJ010000013">
    <property type="protein sequence ID" value="KAL3952237.1"/>
    <property type="molecule type" value="Genomic_DNA"/>
</dbReference>
<name>A0ACC4D7D2_PURLI</name>
<comment type="caution">
    <text evidence="1">The sequence shown here is derived from an EMBL/GenBank/DDBJ whole genome shotgun (WGS) entry which is preliminary data.</text>
</comment>
<evidence type="ECO:0000313" key="2">
    <source>
        <dbReference type="Proteomes" id="UP001638806"/>
    </source>
</evidence>
<dbReference type="Proteomes" id="UP001638806">
    <property type="component" value="Unassembled WGS sequence"/>
</dbReference>